<dbReference type="Proteomes" id="UP000315522">
    <property type="component" value="Unassembled WGS sequence"/>
</dbReference>
<name>A0A559MCD1_9HELO</name>
<dbReference type="AlphaFoldDB" id="A0A559MCD1"/>
<comment type="caution">
    <text evidence="1">The sequence shown here is derived from an EMBL/GenBank/DDBJ whole genome shotgun (WGS) entry which is preliminary data.</text>
</comment>
<organism evidence="1 2">
    <name type="scientific">Lachnellula willkommii</name>
    <dbReference type="NCBI Taxonomy" id="215461"/>
    <lineage>
        <taxon>Eukaryota</taxon>
        <taxon>Fungi</taxon>
        <taxon>Dikarya</taxon>
        <taxon>Ascomycota</taxon>
        <taxon>Pezizomycotina</taxon>
        <taxon>Leotiomycetes</taxon>
        <taxon>Helotiales</taxon>
        <taxon>Lachnaceae</taxon>
        <taxon>Lachnellula</taxon>
    </lineage>
</organism>
<dbReference type="EMBL" id="QGML01000800">
    <property type="protein sequence ID" value="TVY90620.1"/>
    <property type="molecule type" value="Genomic_DNA"/>
</dbReference>
<gene>
    <name evidence="1" type="ORF">LAWI1_G001155</name>
</gene>
<keyword evidence="2" id="KW-1185">Reference proteome</keyword>
<evidence type="ECO:0000313" key="1">
    <source>
        <dbReference type="EMBL" id="TVY90620.1"/>
    </source>
</evidence>
<reference evidence="1 2" key="1">
    <citation type="submission" date="2018-05" db="EMBL/GenBank/DDBJ databases">
        <title>Genome sequencing and assembly of the regulated plant pathogen Lachnellula willkommii and related sister species for the development of diagnostic species identification markers.</title>
        <authorList>
            <person name="Giroux E."/>
            <person name="Bilodeau G."/>
        </authorList>
    </citation>
    <scope>NUCLEOTIDE SEQUENCE [LARGE SCALE GENOMIC DNA]</scope>
    <source>
        <strain evidence="1 2">CBS 172.35</strain>
    </source>
</reference>
<accession>A0A559MCD1</accession>
<evidence type="ECO:0000313" key="2">
    <source>
        <dbReference type="Proteomes" id="UP000315522"/>
    </source>
</evidence>
<proteinExistence type="predicted"/>
<sequence length="107" mass="11335">MSTVLRPNAALIQKARAAGEDCKNLGIGGDKVSKGGSTNFIISCPLINIIAEMARIFGSDCTPNGLRFQFTDRIKPVVNRQLDMLAEGNDPKDIILGDCKSAKGGKG</sequence>
<protein>
    <submittedName>
        <fullName evidence="1">Uncharacterized protein</fullName>
    </submittedName>
</protein>